<comment type="caution">
    <text evidence="1">The sequence shown here is derived from an EMBL/GenBank/DDBJ whole genome shotgun (WGS) entry which is preliminary data.</text>
</comment>
<keyword evidence="2" id="KW-1185">Reference proteome</keyword>
<organism evidence="1 2">
    <name type="scientific">Propionicimonas paludicola</name>
    <dbReference type="NCBI Taxonomy" id="185243"/>
    <lineage>
        <taxon>Bacteria</taxon>
        <taxon>Bacillati</taxon>
        <taxon>Actinomycetota</taxon>
        <taxon>Actinomycetes</taxon>
        <taxon>Propionibacteriales</taxon>
        <taxon>Nocardioidaceae</taxon>
        <taxon>Propionicimonas</taxon>
    </lineage>
</organism>
<evidence type="ECO:0000313" key="2">
    <source>
        <dbReference type="Proteomes" id="UP000226079"/>
    </source>
</evidence>
<name>A0A2A9CNB2_9ACTN</name>
<dbReference type="EMBL" id="PDJC01000001">
    <property type="protein sequence ID" value="PFG15681.1"/>
    <property type="molecule type" value="Genomic_DNA"/>
</dbReference>
<dbReference type="Proteomes" id="UP000226079">
    <property type="component" value="Unassembled WGS sequence"/>
</dbReference>
<sequence length="284" mass="29957">MQPARLAPLEALVAVPERPAGLAFHFPGFNIALGSWEAVRYAQLAEATGLAVVAVELPGLSRFGHRLPGSVRRDLMDAHADSWAELCLEYLRLATRQAGLDRLPVRQLTGFSTGCSLAAAASRHLAVPVLALIEPVSVTQRSLAALEAANLADLARFPAALATNRDWVAQAWRTQLREPGVRYSVIDLLAIARLLSGRSIPDDLDRPAWCLLARGARSSLCPAPAFDALDAQLVAAGAPGPTLAISGLGHQLWHSFGAVAALSGRLPTASDMTAAGEYPGQSLS</sequence>
<proteinExistence type="predicted"/>
<evidence type="ECO:0008006" key="3">
    <source>
        <dbReference type="Google" id="ProtNLM"/>
    </source>
</evidence>
<reference evidence="1 2" key="1">
    <citation type="submission" date="2017-10" db="EMBL/GenBank/DDBJ databases">
        <title>Sequencing the genomes of 1000 actinobacteria strains.</title>
        <authorList>
            <person name="Klenk H.-P."/>
        </authorList>
    </citation>
    <scope>NUCLEOTIDE SEQUENCE [LARGE SCALE GENOMIC DNA]</scope>
    <source>
        <strain evidence="1 2">DSM 15597</strain>
    </source>
</reference>
<dbReference type="AlphaFoldDB" id="A0A2A9CNB2"/>
<dbReference type="SUPFAM" id="SSF53474">
    <property type="entry name" value="alpha/beta-Hydrolases"/>
    <property type="match status" value="1"/>
</dbReference>
<accession>A0A2A9CNB2</accession>
<protein>
    <recommendedName>
        <fullName evidence="3">Alpha/beta hydrolase family protein</fullName>
    </recommendedName>
</protein>
<gene>
    <name evidence="1" type="ORF">ATK74_0201</name>
</gene>
<dbReference type="Gene3D" id="3.40.50.1820">
    <property type="entry name" value="alpha/beta hydrolase"/>
    <property type="match status" value="1"/>
</dbReference>
<dbReference type="InterPro" id="IPR029058">
    <property type="entry name" value="AB_hydrolase_fold"/>
</dbReference>
<evidence type="ECO:0000313" key="1">
    <source>
        <dbReference type="EMBL" id="PFG15681.1"/>
    </source>
</evidence>